<dbReference type="AlphaFoldDB" id="A0A3P6RXH2"/>
<protein>
    <submittedName>
        <fullName evidence="2">Uncharacterized protein</fullName>
    </submittedName>
</protein>
<gene>
    <name evidence="2" type="ORF">CGOC_LOCUS1395</name>
</gene>
<keyword evidence="1" id="KW-1133">Transmembrane helix</keyword>
<proteinExistence type="predicted"/>
<keyword evidence="1" id="KW-0472">Membrane</keyword>
<dbReference type="EMBL" id="UYRV01002567">
    <property type="protein sequence ID" value="VDK48884.1"/>
    <property type="molecule type" value="Genomic_DNA"/>
</dbReference>
<accession>A0A3P6RXH2</accession>
<reference evidence="2 3" key="1">
    <citation type="submission" date="2018-11" db="EMBL/GenBank/DDBJ databases">
        <authorList>
            <consortium name="Pathogen Informatics"/>
        </authorList>
    </citation>
    <scope>NUCLEOTIDE SEQUENCE [LARGE SCALE GENOMIC DNA]</scope>
</reference>
<feature type="transmembrane region" description="Helical" evidence="1">
    <location>
        <begin position="20"/>
        <end position="39"/>
    </location>
</feature>
<name>A0A3P6RXH2_CYLGO</name>
<evidence type="ECO:0000313" key="3">
    <source>
        <dbReference type="Proteomes" id="UP000271889"/>
    </source>
</evidence>
<evidence type="ECO:0000313" key="2">
    <source>
        <dbReference type="EMBL" id="VDK48884.1"/>
    </source>
</evidence>
<evidence type="ECO:0000256" key="1">
    <source>
        <dbReference type="SAM" id="Phobius"/>
    </source>
</evidence>
<organism evidence="2 3">
    <name type="scientific">Cylicostephanus goldi</name>
    <name type="common">Nematode worm</name>
    <dbReference type="NCBI Taxonomy" id="71465"/>
    <lineage>
        <taxon>Eukaryota</taxon>
        <taxon>Metazoa</taxon>
        <taxon>Ecdysozoa</taxon>
        <taxon>Nematoda</taxon>
        <taxon>Chromadorea</taxon>
        <taxon>Rhabditida</taxon>
        <taxon>Rhabditina</taxon>
        <taxon>Rhabditomorpha</taxon>
        <taxon>Strongyloidea</taxon>
        <taxon>Strongylidae</taxon>
        <taxon>Cylicostephanus</taxon>
    </lineage>
</organism>
<sequence>MWACSKDRNHLHNQLIDHRTFYLMLLMRLAVLMVVKYFLKKQKKTPYCRLQTAMDTRSKRSPVNFDQASIEIDVNESKQFILVVFCMHQLTRQYAVQKILLGKSY</sequence>
<keyword evidence="3" id="KW-1185">Reference proteome</keyword>
<keyword evidence="1" id="KW-0812">Transmembrane</keyword>
<dbReference type="Proteomes" id="UP000271889">
    <property type="component" value="Unassembled WGS sequence"/>
</dbReference>